<proteinExistence type="predicted"/>
<dbReference type="AlphaFoldDB" id="A0A2V1DK94"/>
<evidence type="ECO:0000256" key="1">
    <source>
        <dbReference type="SAM" id="MobiDB-lite"/>
    </source>
</evidence>
<feature type="compositionally biased region" description="Basic and acidic residues" evidence="1">
    <location>
        <begin position="60"/>
        <end position="69"/>
    </location>
</feature>
<name>A0A2V1DK94_9PLEO</name>
<keyword evidence="3" id="KW-1185">Reference proteome</keyword>
<organism evidence="2 3">
    <name type="scientific">Periconia macrospinosa</name>
    <dbReference type="NCBI Taxonomy" id="97972"/>
    <lineage>
        <taxon>Eukaryota</taxon>
        <taxon>Fungi</taxon>
        <taxon>Dikarya</taxon>
        <taxon>Ascomycota</taxon>
        <taxon>Pezizomycotina</taxon>
        <taxon>Dothideomycetes</taxon>
        <taxon>Pleosporomycetidae</taxon>
        <taxon>Pleosporales</taxon>
        <taxon>Massarineae</taxon>
        <taxon>Periconiaceae</taxon>
        <taxon>Periconia</taxon>
    </lineage>
</organism>
<accession>A0A2V1DK94</accession>
<protein>
    <submittedName>
        <fullName evidence="2">Uncharacterized protein</fullName>
    </submittedName>
</protein>
<reference evidence="2 3" key="1">
    <citation type="journal article" date="2018" name="Sci. Rep.">
        <title>Comparative genomics provides insights into the lifestyle and reveals functional heterogeneity of dark septate endophytic fungi.</title>
        <authorList>
            <person name="Knapp D.G."/>
            <person name="Nemeth J.B."/>
            <person name="Barry K."/>
            <person name="Hainaut M."/>
            <person name="Henrissat B."/>
            <person name="Johnson J."/>
            <person name="Kuo A."/>
            <person name="Lim J.H.P."/>
            <person name="Lipzen A."/>
            <person name="Nolan M."/>
            <person name="Ohm R.A."/>
            <person name="Tamas L."/>
            <person name="Grigoriev I.V."/>
            <person name="Spatafora J.W."/>
            <person name="Nagy L.G."/>
            <person name="Kovacs G.M."/>
        </authorList>
    </citation>
    <scope>NUCLEOTIDE SEQUENCE [LARGE SCALE GENOMIC DNA]</scope>
    <source>
        <strain evidence="2 3">DSE2036</strain>
    </source>
</reference>
<feature type="region of interest" description="Disordered" evidence="1">
    <location>
        <begin position="24"/>
        <end position="48"/>
    </location>
</feature>
<gene>
    <name evidence="2" type="ORF">DM02DRAFT_673242</name>
</gene>
<feature type="region of interest" description="Disordered" evidence="1">
    <location>
        <begin position="128"/>
        <end position="166"/>
    </location>
</feature>
<dbReference type="EMBL" id="KZ805409">
    <property type="protein sequence ID" value="PVH98602.1"/>
    <property type="molecule type" value="Genomic_DNA"/>
</dbReference>
<evidence type="ECO:0000313" key="2">
    <source>
        <dbReference type="EMBL" id="PVH98602.1"/>
    </source>
</evidence>
<feature type="region of interest" description="Disordered" evidence="1">
    <location>
        <begin position="60"/>
        <end position="84"/>
    </location>
</feature>
<evidence type="ECO:0000313" key="3">
    <source>
        <dbReference type="Proteomes" id="UP000244855"/>
    </source>
</evidence>
<dbReference type="Proteomes" id="UP000244855">
    <property type="component" value="Unassembled WGS sequence"/>
</dbReference>
<sequence length="166" mass="18959">MSESQSTVPDDSLYDYLIFPKEEDLDGTGIMNPLPSEQNDEETKESPNVLPAGIDFQLEPGDKEIENPHKQTVMPQEEEHKSNRCEVAEQAIKEANEIRDSAHKLKADQEKMWERLTKFDCELEKLKKKLISSEQSKPAVGRTSRKRKASQETDSPPKKSRKSMQS</sequence>